<feature type="compositionally biased region" description="Low complexity" evidence="1">
    <location>
        <begin position="25"/>
        <end position="39"/>
    </location>
</feature>
<protein>
    <submittedName>
        <fullName evidence="2">Uncharacterized protein</fullName>
    </submittedName>
</protein>
<dbReference type="EMBL" id="NCVQ01000009">
    <property type="protein sequence ID" value="PWZ09872.1"/>
    <property type="molecule type" value="Genomic_DNA"/>
</dbReference>
<feature type="region of interest" description="Disordered" evidence="1">
    <location>
        <begin position="1"/>
        <end position="53"/>
    </location>
</feature>
<evidence type="ECO:0000313" key="2">
    <source>
        <dbReference type="EMBL" id="PWZ09872.1"/>
    </source>
</evidence>
<gene>
    <name evidence="2" type="ORF">Zm00014a_011084</name>
</gene>
<evidence type="ECO:0000256" key="1">
    <source>
        <dbReference type="SAM" id="MobiDB-lite"/>
    </source>
</evidence>
<feature type="compositionally biased region" description="Basic and acidic residues" evidence="1">
    <location>
        <begin position="1"/>
        <end position="10"/>
    </location>
</feature>
<proteinExistence type="predicted"/>
<dbReference type="AlphaFoldDB" id="A0A3L6DMC4"/>
<sequence>MCKKEEERGGEVAAAGMEEEALTEASSIGVASSDSSSIGENSASDKEGSDGVEEVVEGKAQGLGMMGLATLQSLDDDALPIKKRAADSAARQPVLPTMLTYSSGFRPTRSISTMASAMNDVLKNPTATMAARSWRSVAIPVSRDILEPGSWNRTDP</sequence>
<accession>A0A3L6DMC4</accession>
<name>A0A3L6DMC4_MAIZE</name>
<dbReference type="Proteomes" id="UP000251960">
    <property type="component" value="Chromosome 8"/>
</dbReference>
<evidence type="ECO:0000313" key="3">
    <source>
        <dbReference type="Proteomes" id="UP000251960"/>
    </source>
</evidence>
<dbReference type="ExpressionAtlas" id="A0A3L6DMC4">
    <property type="expression patterns" value="baseline and differential"/>
</dbReference>
<organism evidence="2 3">
    <name type="scientific">Zea mays</name>
    <name type="common">Maize</name>
    <dbReference type="NCBI Taxonomy" id="4577"/>
    <lineage>
        <taxon>Eukaryota</taxon>
        <taxon>Viridiplantae</taxon>
        <taxon>Streptophyta</taxon>
        <taxon>Embryophyta</taxon>
        <taxon>Tracheophyta</taxon>
        <taxon>Spermatophyta</taxon>
        <taxon>Magnoliopsida</taxon>
        <taxon>Liliopsida</taxon>
        <taxon>Poales</taxon>
        <taxon>Poaceae</taxon>
        <taxon>PACMAD clade</taxon>
        <taxon>Panicoideae</taxon>
        <taxon>Andropogonodae</taxon>
        <taxon>Andropogoneae</taxon>
        <taxon>Tripsacinae</taxon>
        <taxon>Zea</taxon>
    </lineage>
</organism>
<comment type="caution">
    <text evidence="2">The sequence shown here is derived from an EMBL/GenBank/DDBJ whole genome shotgun (WGS) entry which is preliminary data.</text>
</comment>
<reference evidence="2 3" key="1">
    <citation type="journal article" date="2018" name="Nat. Genet.">
        <title>Extensive intraspecific gene order and gene structural variations between Mo17 and other maize genomes.</title>
        <authorList>
            <person name="Sun S."/>
            <person name="Zhou Y."/>
            <person name="Chen J."/>
            <person name="Shi J."/>
            <person name="Zhao H."/>
            <person name="Zhao H."/>
            <person name="Song W."/>
            <person name="Zhang M."/>
            <person name="Cui Y."/>
            <person name="Dong X."/>
            <person name="Liu H."/>
            <person name="Ma X."/>
            <person name="Jiao Y."/>
            <person name="Wang B."/>
            <person name="Wei X."/>
            <person name="Stein J.C."/>
            <person name="Glaubitz J.C."/>
            <person name="Lu F."/>
            <person name="Yu G."/>
            <person name="Liang C."/>
            <person name="Fengler K."/>
            <person name="Li B."/>
            <person name="Rafalski A."/>
            <person name="Schnable P.S."/>
            <person name="Ware D.H."/>
            <person name="Buckler E.S."/>
            <person name="Lai J."/>
        </authorList>
    </citation>
    <scope>NUCLEOTIDE SEQUENCE [LARGE SCALE GENOMIC DNA]</scope>
    <source>
        <strain evidence="3">cv. Missouri 17</strain>
        <tissue evidence="2">Seedling</tissue>
    </source>
</reference>